<dbReference type="PANTHER" id="PTHR43649">
    <property type="entry name" value="ARABINOSE-BINDING PROTEIN-RELATED"/>
    <property type="match status" value="1"/>
</dbReference>
<dbReference type="Proteomes" id="UP000002484">
    <property type="component" value="Chromosome"/>
</dbReference>
<dbReference type="Pfam" id="PF13416">
    <property type="entry name" value="SBP_bac_8"/>
    <property type="match status" value="1"/>
</dbReference>
<dbReference type="InterPro" id="IPR050490">
    <property type="entry name" value="Bact_solute-bd_prot1"/>
</dbReference>
<protein>
    <submittedName>
        <fullName evidence="2">Extracellular solute-binding protein family 1</fullName>
    </submittedName>
</protein>
<sequence length="430" mass="45164" precursor="true">MRAQRGRLAAMTGAFLVTALVATACGGSSDNGAGGGNKSTTLVVNDFSTFGYKDAGLYAAFEASHPGVKIVENISEYNTHHNNLVKHLAAGSGAGDVEAVDEGFMAQFKATPDLFANLNDYGLASRKADYGSYKWTMGESTDGKSLFGLGTDVGGLAMCYNTQLFQKAGLPTDPAAVAALWPTWDAYFQTGQKFKAANTGATWFDTGTNVYNAQVFQLKESYYKPGTDDVEVGTNPGVKAAFDSTAAAIQGGLSGGLVSFSDDWTKAIANGAFATLTCPAWMMANIQQAKPGEGIWNVAAVPGKGGNWGGSWLTVPAQSKNKKLAAELVDFLTEPENQVKVFKSVGNVPSTVGGVNDPTVQSFTNPYFLNAPTGKIFGESALSLTPQYQGPKHGAIRAAIEAQIQNMEQKHTDPAAAWTAAVSDAERAAR</sequence>
<dbReference type="PROSITE" id="PS51257">
    <property type="entry name" value="PROKAR_LIPOPROTEIN"/>
    <property type="match status" value="1"/>
</dbReference>
<name>E3IUS3_PSEI1</name>
<dbReference type="PANTHER" id="PTHR43649:SF32">
    <property type="entry name" value="SUGAR BINDING SECRETED PROTEIN"/>
    <property type="match status" value="1"/>
</dbReference>
<evidence type="ECO:0000313" key="3">
    <source>
        <dbReference type="Proteomes" id="UP000002484"/>
    </source>
</evidence>
<dbReference type="eggNOG" id="COG1653">
    <property type="taxonomic scope" value="Bacteria"/>
</dbReference>
<dbReference type="SUPFAM" id="SSF53850">
    <property type="entry name" value="Periplasmic binding protein-like II"/>
    <property type="match status" value="1"/>
</dbReference>
<dbReference type="STRING" id="298654.FraEuI1c_6921"/>
<evidence type="ECO:0000313" key="2">
    <source>
        <dbReference type="EMBL" id="ADP84889.1"/>
    </source>
</evidence>
<gene>
    <name evidence="2" type="ordered locus">FraEuI1c_6921</name>
</gene>
<dbReference type="AlphaFoldDB" id="E3IUS3"/>
<keyword evidence="3" id="KW-1185">Reference proteome</keyword>
<feature type="signal peptide" evidence="1">
    <location>
        <begin position="1"/>
        <end position="24"/>
    </location>
</feature>
<dbReference type="HOGENOM" id="CLU_031285_2_3_11"/>
<keyword evidence="1" id="KW-0732">Signal</keyword>
<evidence type="ECO:0000256" key="1">
    <source>
        <dbReference type="SAM" id="SignalP"/>
    </source>
</evidence>
<reference evidence="2 3" key="1">
    <citation type="submission" date="2010-10" db="EMBL/GenBank/DDBJ databases">
        <title>Complete sequence of Frankia sp. EuI1c.</title>
        <authorList>
            <consortium name="US DOE Joint Genome Institute"/>
            <person name="Lucas S."/>
            <person name="Copeland A."/>
            <person name="Lapidus A."/>
            <person name="Cheng J.-F."/>
            <person name="Bruce D."/>
            <person name="Goodwin L."/>
            <person name="Pitluck S."/>
            <person name="Chertkov O."/>
            <person name="Detter J.C."/>
            <person name="Han C."/>
            <person name="Tapia R."/>
            <person name="Land M."/>
            <person name="Hauser L."/>
            <person name="Jeffries C."/>
            <person name="Kyrpides N."/>
            <person name="Ivanova N."/>
            <person name="Mikhailova N."/>
            <person name="Beauchemin N."/>
            <person name="Sen A."/>
            <person name="Sur S.A."/>
            <person name="Gtari M."/>
            <person name="Wall L."/>
            <person name="Tisa L."/>
            <person name="Woyke T."/>
        </authorList>
    </citation>
    <scope>NUCLEOTIDE SEQUENCE [LARGE SCALE GENOMIC DNA]</scope>
    <source>
        <strain evidence="3">DSM 45817 / CECT 9037 / EuI1c</strain>
    </source>
</reference>
<dbReference type="EMBL" id="CP002299">
    <property type="protein sequence ID" value="ADP84889.1"/>
    <property type="molecule type" value="Genomic_DNA"/>
</dbReference>
<accession>E3IUS3</accession>
<dbReference type="InParanoid" id="E3IUS3"/>
<organism evidence="2 3">
    <name type="scientific">Pseudofrankia inefficax (strain DSM 45817 / CECT 9037 / DDB 130130 / EuI1c)</name>
    <name type="common">Frankia inefficax</name>
    <dbReference type="NCBI Taxonomy" id="298654"/>
    <lineage>
        <taxon>Bacteria</taxon>
        <taxon>Bacillati</taxon>
        <taxon>Actinomycetota</taxon>
        <taxon>Actinomycetes</taxon>
        <taxon>Frankiales</taxon>
        <taxon>Frankiaceae</taxon>
        <taxon>Pseudofrankia</taxon>
    </lineage>
</organism>
<dbReference type="Gene3D" id="3.40.190.10">
    <property type="entry name" value="Periplasmic binding protein-like II"/>
    <property type="match status" value="1"/>
</dbReference>
<dbReference type="InterPro" id="IPR006059">
    <property type="entry name" value="SBP"/>
</dbReference>
<dbReference type="KEGG" id="fri:FraEuI1c_6921"/>
<proteinExistence type="predicted"/>
<feature type="chain" id="PRO_5003172407" evidence="1">
    <location>
        <begin position="25"/>
        <end position="430"/>
    </location>
</feature>